<feature type="domain" description="DC1" evidence="5">
    <location>
        <begin position="22"/>
        <end position="68"/>
    </location>
</feature>
<evidence type="ECO:0000256" key="2">
    <source>
        <dbReference type="ARBA" id="ARBA00022737"/>
    </source>
</evidence>
<keyword evidence="3" id="KW-0863">Zinc-finger</keyword>
<dbReference type="AlphaFoldDB" id="A5C174"/>
<accession>A5C174</accession>
<dbReference type="GO" id="GO:0008270">
    <property type="term" value="F:zinc ion binding"/>
    <property type="evidence" value="ECO:0007669"/>
    <property type="project" value="UniProtKB-KW"/>
</dbReference>
<evidence type="ECO:0000256" key="3">
    <source>
        <dbReference type="ARBA" id="ARBA00022771"/>
    </source>
</evidence>
<dbReference type="PANTHER" id="PTHR46288">
    <property type="entry name" value="PHORBOL-ESTER/DAG-TYPE DOMAIN-CONTAINING PROTEIN"/>
    <property type="match status" value="1"/>
</dbReference>
<protein>
    <recommendedName>
        <fullName evidence="5">DC1 domain-containing protein</fullName>
    </recommendedName>
</protein>
<dbReference type="EMBL" id="AM478516">
    <property type="protein sequence ID" value="CAN66246.1"/>
    <property type="molecule type" value="Genomic_DNA"/>
</dbReference>
<name>A5C174_VITVI</name>
<dbReference type="PANTHER" id="PTHR46288:SF83">
    <property type="entry name" value="CYSTEINE_HISTIDINE-RICH C1 DOMAIN FAMILY PROTEIN"/>
    <property type="match status" value="1"/>
</dbReference>
<organism evidence="6">
    <name type="scientific">Vitis vinifera</name>
    <name type="common">Grape</name>
    <dbReference type="NCBI Taxonomy" id="29760"/>
    <lineage>
        <taxon>Eukaryota</taxon>
        <taxon>Viridiplantae</taxon>
        <taxon>Streptophyta</taxon>
        <taxon>Embryophyta</taxon>
        <taxon>Tracheophyta</taxon>
        <taxon>Spermatophyta</taxon>
        <taxon>Magnoliopsida</taxon>
        <taxon>eudicotyledons</taxon>
        <taxon>Gunneridae</taxon>
        <taxon>Pentapetalae</taxon>
        <taxon>rosids</taxon>
        <taxon>Vitales</taxon>
        <taxon>Vitaceae</taxon>
        <taxon>Viteae</taxon>
        <taxon>Vitis</taxon>
    </lineage>
</organism>
<evidence type="ECO:0000256" key="1">
    <source>
        <dbReference type="ARBA" id="ARBA00022723"/>
    </source>
</evidence>
<keyword evidence="2" id="KW-0677">Repeat</keyword>
<dbReference type="Gene3D" id="3.30.60.20">
    <property type="match status" value="1"/>
</dbReference>
<evidence type="ECO:0000259" key="5">
    <source>
        <dbReference type="Pfam" id="PF03107"/>
    </source>
</evidence>
<sequence length="366" mass="39720">MPYRQQRIETMEVDFESQPTDHHSHPLQLSNHHPQQTLTLASCSGCKLKASGLIYDCKRCNYFLHISCSQMPQQITHSFHKAHALSLLPNPAYPEGLFNCDACGKQGNGFSYHCGVCNIDLHILCASKPLFLNHQSHHHRLALSFSPPYHNKSFSCDICRQIGTSHWLYRCDECEFDAHLSCATATPAAPIQAPLQQNFMQQFQTASRATPHGHFPRNQSAIGQNYMQQLQTTQPTLHCQFPTGQNYMQQFQTTPRAILPGQFPGTQVGTGQNYPPMNQVNNLNPGVVYRPVRPAATSGQGNSLLSQAIDGLVNGAAQQVGMNMVQGLLGGGGGGGSTALDAGGGGTWDGGSSSVSYDCYSGTDGG</sequence>
<dbReference type="OrthoDB" id="1877533at2759"/>
<dbReference type="InterPro" id="IPR046349">
    <property type="entry name" value="C1-like_sf"/>
</dbReference>
<evidence type="ECO:0000256" key="4">
    <source>
        <dbReference type="ARBA" id="ARBA00022833"/>
    </source>
</evidence>
<feature type="domain" description="DC1" evidence="5">
    <location>
        <begin position="135"/>
        <end position="183"/>
    </location>
</feature>
<dbReference type="SUPFAM" id="SSF57889">
    <property type="entry name" value="Cysteine-rich domain"/>
    <property type="match status" value="1"/>
</dbReference>
<evidence type="ECO:0000313" key="6">
    <source>
        <dbReference type="EMBL" id="CAN66246.1"/>
    </source>
</evidence>
<feature type="domain" description="DC1" evidence="5">
    <location>
        <begin position="79"/>
        <end position="126"/>
    </location>
</feature>
<dbReference type="ExpressionAtlas" id="A5C174">
    <property type="expression patterns" value="baseline"/>
</dbReference>
<gene>
    <name evidence="6" type="ORF">VITISV_033016</name>
</gene>
<dbReference type="InterPro" id="IPR011011">
    <property type="entry name" value="Znf_FYVE_PHD"/>
</dbReference>
<reference evidence="6" key="1">
    <citation type="journal article" date="2007" name="PLoS ONE">
        <title>The first genome sequence of an elite grapevine cultivar (Pinot noir Vitis vinifera L.): coping with a highly heterozygous genome.</title>
        <authorList>
            <person name="Velasco R."/>
            <person name="Zharkikh A."/>
            <person name="Troggio M."/>
            <person name="Cartwright D.A."/>
            <person name="Cestaro A."/>
            <person name="Pruss D."/>
            <person name="Pindo M."/>
            <person name="FitzGerald L.M."/>
            <person name="Vezzulli S."/>
            <person name="Reid J."/>
            <person name="Malacarne G."/>
            <person name="Iliev D."/>
            <person name="Coppola G."/>
            <person name="Wardell B."/>
            <person name="Micheletti D."/>
            <person name="Macalma T."/>
            <person name="Facci M."/>
            <person name="Mitchell J.T."/>
            <person name="Perazzolli M."/>
            <person name="Eldredge G."/>
            <person name="Gatto P."/>
            <person name="Oyzerski R."/>
            <person name="Moretto M."/>
            <person name="Gutin N."/>
            <person name="Stefanini M."/>
            <person name="Chen Y."/>
            <person name="Segala C."/>
            <person name="Davenport C."/>
            <person name="Dematte L."/>
            <person name="Mraz A."/>
            <person name="Battilana J."/>
            <person name="Stormo K."/>
            <person name="Costa F."/>
            <person name="Tao Q."/>
            <person name="Si-Ammour A."/>
            <person name="Harkins T."/>
            <person name="Lackey A."/>
            <person name="Perbost C."/>
            <person name="Taillon B."/>
            <person name="Stella A."/>
            <person name="Solovyev V."/>
            <person name="Fawcett J.A."/>
            <person name="Sterck L."/>
            <person name="Vandepoele K."/>
            <person name="Grando S.M."/>
            <person name="Toppo S."/>
            <person name="Moser C."/>
            <person name="Lanchbury J."/>
            <person name="Bogden R."/>
            <person name="Skolnick M."/>
            <person name="Sgaramella V."/>
            <person name="Bhatnagar S.K."/>
            <person name="Fontana P."/>
            <person name="Gutin A."/>
            <person name="Van de Peer Y."/>
            <person name="Salamini F."/>
            <person name="Viola R."/>
        </authorList>
    </citation>
    <scope>NUCLEOTIDE SEQUENCE</scope>
</reference>
<dbReference type="Pfam" id="PF03107">
    <property type="entry name" value="C1_2"/>
    <property type="match status" value="3"/>
</dbReference>
<keyword evidence="1" id="KW-0479">Metal-binding</keyword>
<keyword evidence="4" id="KW-0862">Zinc</keyword>
<proteinExistence type="predicted"/>
<dbReference type="InterPro" id="IPR004146">
    <property type="entry name" value="DC1"/>
</dbReference>
<dbReference type="SUPFAM" id="SSF57903">
    <property type="entry name" value="FYVE/PHD zinc finger"/>
    <property type="match status" value="1"/>
</dbReference>